<comment type="subcellular location">
    <subcellularLocation>
        <location evidence="1">Membrane</location>
        <topology evidence="1">Single-pass type IV membrane protein</topology>
    </subcellularLocation>
</comment>
<comment type="similarity">
    <text evidence="2">Belongs to the VTI1 family.</text>
</comment>
<feature type="region of interest" description="Disordered" evidence="10">
    <location>
        <begin position="221"/>
        <end position="258"/>
    </location>
</feature>
<comment type="caution">
    <text evidence="12">The sequence shown here is derived from an EMBL/GenBank/DDBJ whole genome shotgun (WGS) entry which is preliminary data.</text>
</comment>
<dbReference type="InterPro" id="IPR007705">
    <property type="entry name" value="Vesicle_trsprt_v-SNARE_N"/>
</dbReference>
<dbReference type="SUPFAM" id="SSF47661">
    <property type="entry name" value="t-snare proteins"/>
    <property type="match status" value="1"/>
</dbReference>
<evidence type="ECO:0000259" key="11">
    <source>
        <dbReference type="SMART" id="SM00397"/>
    </source>
</evidence>
<organism evidence="12 13">
    <name type="scientific">Polyplax serrata</name>
    <name type="common">Common mouse louse</name>
    <dbReference type="NCBI Taxonomy" id="468196"/>
    <lineage>
        <taxon>Eukaryota</taxon>
        <taxon>Metazoa</taxon>
        <taxon>Ecdysozoa</taxon>
        <taxon>Arthropoda</taxon>
        <taxon>Hexapoda</taxon>
        <taxon>Insecta</taxon>
        <taxon>Pterygota</taxon>
        <taxon>Neoptera</taxon>
        <taxon>Paraneoptera</taxon>
        <taxon>Psocodea</taxon>
        <taxon>Troctomorpha</taxon>
        <taxon>Phthiraptera</taxon>
        <taxon>Anoplura</taxon>
        <taxon>Polyplacidae</taxon>
        <taxon>Polyplax</taxon>
    </lineage>
</organism>
<keyword evidence="8" id="KW-0472">Membrane</keyword>
<sequence>MGTLLEDYEQQYAVLTAEITAKISQLGLQCTTDKKKLNSDVEKHMEEAQELLEQMELEVREVDVNSRPKFRTRVDSYRAELGRLSFEFMKVKNSSGGLTNSQEDLFGEGFSLRDEQKQRLLDNSERIERTGNNLKDSYRVILETEEIGSNILQDLYSQRETIEKSRNRLREADAELGRSSRLLTSMVHRSLQNKFILAKTKLLTTSSFDLDWIDKLDKGKMRKAKRTARPRQRMLRRHDTRSASLKRRSKRSRQADLM</sequence>
<proteinExistence type="inferred from homology"/>
<evidence type="ECO:0000313" key="13">
    <source>
        <dbReference type="Proteomes" id="UP001359485"/>
    </source>
</evidence>
<evidence type="ECO:0000256" key="5">
    <source>
        <dbReference type="ARBA" id="ARBA00022927"/>
    </source>
</evidence>
<gene>
    <name evidence="12" type="ORF">RUM44_010374</name>
</gene>
<evidence type="ECO:0000256" key="7">
    <source>
        <dbReference type="ARBA" id="ARBA00023054"/>
    </source>
</evidence>
<feature type="compositionally biased region" description="Basic residues" evidence="10">
    <location>
        <begin position="221"/>
        <end position="252"/>
    </location>
</feature>
<dbReference type="InterPro" id="IPR038407">
    <property type="entry name" value="v-SNARE_N_sf"/>
</dbReference>
<dbReference type="Proteomes" id="UP001359485">
    <property type="component" value="Unassembled WGS sequence"/>
</dbReference>
<feature type="domain" description="T-SNARE coiled-coil homology" evidence="11">
    <location>
        <begin position="119"/>
        <end position="186"/>
    </location>
</feature>
<dbReference type="SUPFAM" id="SSF58038">
    <property type="entry name" value="SNARE fusion complex"/>
    <property type="match status" value="1"/>
</dbReference>
<evidence type="ECO:0000256" key="4">
    <source>
        <dbReference type="ARBA" id="ARBA00022692"/>
    </source>
</evidence>
<evidence type="ECO:0000256" key="8">
    <source>
        <dbReference type="ARBA" id="ARBA00023136"/>
    </source>
</evidence>
<dbReference type="SMART" id="SM00397">
    <property type="entry name" value="t_SNARE"/>
    <property type="match status" value="1"/>
</dbReference>
<reference evidence="12 13" key="1">
    <citation type="submission" date="2023-09" db="EMBL/GenBank/DDBJ databases">
        <title>Genomes of two closely related lineages of the louse Polyplax serrata with different host specificities.</title>
        <authorList>
            <person name="Martinu J."/>
            <person name="Tarabai H."/>
            <person name="Stefka J."/>
            <person name="Hypsa V."/>
        </authorList>
    </citation>
    <scope>NUCLEOTIDE SEQUENCE [LARGE SCALE GENOMIC DNA]</scope>
    <source>
        <strain evidence="12">98ZLc_SE</strain>
    </source>
</reference>
<dbReference type="InterPro" id="IPR010989">
    <property type="entry name" value="SNARE"/>
</dbReference>
<keyword evidence="4" id="KW-0812">Transmembrane</keyword>
<dbReference type="Gene3D" id="1.20.58.400">
    <property type="entry name" value="t-snare proteins"/>
    <property type="match status" value="1"/>
</dbReference>
<evidence type="ECO:0000256" key="10">
    <source>
        <dbReference type="SAM" id="MobiDB-lite"/>
    </source>
</evidence>
<evidence type="ECO:0000256" key="1">
    <source>
        <dbReference type="ARBA" id="ARBA00004211"/>
    </source>
</evidence>
<keyword evidence="3" id="KW-0813">Transport</keyword>
<evidence type="ECO:0000256" key="9">
    <source>
        <dbReference type="SAM" id="Coils"/>
    </source>
</evidence>
<feature type="coiled-coil region" evidence="9">
    <location>
        <begin position="5"/>
        <end position="65"/>
    </location>
</feature>
<dbReference type="CDD" id="cd15891">
    <property type="entry name" value="SNARE_Vti1a"/>
    <property type="match status" value="1"/>
</dbReference>
<accession>A0ABR1AVB6</accession>
<dbReference type="EMBL" id="JAWJWF010000045">
    <property type="protein sequence ID" value="KAK6627892.1"/>
    <property type="molecule type" value="Genomic_DNA"/>
</dbReference>
<dbReference type="Pfam" id="PF12352">
    <property type="entry name" value="V-SNARE_C"/>
    <property type="match status" value="1"/>
</dbReference>
<evidence type="ECO:0000313" key="12">
    <source>
        <dbReference type="EMBL" id="KAK6627892.1"/>
    </source>
</evidence>
<dbReference type="PANTHER" id="PTHR21230:SF26">
    <property type="entry name" value="VESICLE TRANSPORT THROUGH INTERACTION WITH T-SNARES HOMOLOG 1A"/>
    <property type="match status" value="1"/>
</dbReference>
<name>A0ABR1AVB6_POLSC</name>
<evidence type="ECO:0000256" key="3">
    <source>
        <dbReference type="ARBA" id="ARBA00022448"/>
    </source>
</evidence>
<keyword evidence="5" id="KW-0653">Protein transport</keyword>
<dbReference type="Pfam" id="PF05008">
    <property type="entry name" value="V-SNARE"/>
    <property type="match status" value="1"/>
</dbReference>
<keyword evidence="13" id="KW-1185">Reference proteome</keyword>
<dbReference type="InterPro" id="IPR000727">
    <property type="entry name" value="T_SNARE_dom"/>
</dbReference>
<dbReference type="PANTHER" id="PTHR21230">
    <property type="entry name" value="VESICLE TRANSPORT V-SNARE PROTEIN VTI1-RELATED"/>
    <property type="match status" value="1"/>
</dbReference>
<keyword evidence="7 9" id="KW-0175">Coiled coil</keyword>
<keyword evidence="6" id="KW-1133">Transmembrane helix</keyword>
<protein>
    <recommendedName>
        <fullName evidence="11">t-SNARE coiled-coil homology domain-containing protein</fullName>
    </recommendedName>
</protein>
<evidence type="ECO:0000256" key="2">
    <source>
        <dbReference type="ARBA" id="ARBA00006108"/>
    </source>
</evidence>
<dbReference type="Gene3D" id="1.20.5.110">
    <property type="match status" value="1"/>
</dbReference>
<evidence type="ECO:0000256" key="6">
    <source>
        <dbReference type="ARBA" id="ARBA00022989"/>
    </source>
</evidence>